<feature type="compositionally biased region" description="Basic and acidic residues" evidence="3">
    <location>
        <begin position="567"/>
        <end position="580"/>
    </location>
</feature>
<dbReference type="InterPro" id="IPR002483">
    <property type="entry name" value="PWI_dom"/>
</dbReference>
<evidence type="ECO:0000259" key="5">
    <source>
        <dbReference type="PROSITE" id="PS51025"/>
    </source>
</evidence>
<evidence type="ECO:0000259" key="4">
    <source>
        <dbReference type="PROSITE" id="PS50102"/>
    </source>
</evidence>
<feature type="domain" description="RRM" evidence="4">
    <location>
        <begin position="142"/>
        <end position="213"/>
    </location>
</feature>
<dbReference type="VEuPathDB" id="FungiDB:SOCG_04459"/>
<feature type="compositionally biased region" description="Basic and acidic residues" evidence="3">
    <location>
        <begin position="105"/>
        <end position="114"/>
    </location>
</feature>
<evidence type="ECO:0000256" key="1">
    <source>
        <dbReference type="PROSITE-ProRule" id="PRU00176"/>
    </source>
</evidence>
<feature type="compositionally biased region" description="Basic and acidic residues" evidence="3">
    <location>
        <begin position="545"/>
        <end position="558"/>
    </location>
</feature>
<evidence type="ECO:0000313" key="7">
    <source>
        <dbReference type="Proteomes" id="UP000016088"/>
    </source>
</evidence>
<dbReference type="eggNOG" id="KOG2253">
    <property type="taxonomic scope" value="Eukaryota"/>
</dbReference>
<organism evidence="6 7">
    <name type="scientific">Schizosaccharomyces octosporus (strain yFS286)</name>
    <name type="common">Fission yeast</name>
    <name type="synonym">Octosporomyces octosporus</name>
    <dbReference type="NCBI Taxonomy" id="483514"/>
    <lineage>
        <taxon>Eukaryota</taxon>
        <taxon>Fungi</taxon>
        <taxon>Dikarya</taxon>
        <taxon>Ascomycota</taxon>
        <taxon>Taphrinomycotina</taxon>
        <taxon>Schizosaccharomycetes</taxon>
        <taxon>Schizosaccharomycetales</taxon>
        <taxon>Schizosaccharomycetaceae</taxon>
        <taxon>Schizosaccharomyces</taxon>
    </lineage>
</organism>
<name>S9RMN9_SCHOY</name>
<proteinExistence type="predicted"/>
<dbReference type="GO" id="GO:0005681">
    <property type="term" value="C:spliceosomal complex"/>
    <property type="evidence" value="ECO:0007669"/>
    <property type="project" value="TreeGrafter"/>
</dbReference>
<dbReference type="AlphaFoldDB" id="S9RMN9"/>
<evidence type="ECO:0000313" key="6">
    <source>
        <dbReference type="EMBL" id="EPX75214.1"/>
    </source>
</evidence>
<feature type="coiled-coil region" evidence="2">
    <location>
        <begin position="328"/>
        <end position="366"/>
    </location>
</feature>
<dbReference type="SMART" id="SM00311">
    <property type="entry name" value="PWI"/>
    <property type="match status" value="1"/>
</dbReference>
<accession>S9RMN9</accession>
<dbReference type="EMBL" id="KE503206">
    <property type="protein sequence ID" value="EPX75214.1"/>
    <property type="molecule type" value="Genomic_DNA"/>
</dbReference>
<reference evidence="6 7" key="1">
    <citation type="journal article" date="2011" name="Science">
        <title>Comparative functional genomics of the fission yeasts.</title>
        <authorList>
            <person name="Rhind N."/>
            <person name="Chen Z."/>
            <person name="Yassour M."/>
            <person name="Thompson D.A."/>
            <person name="Haas B.J."/>
            <person name="Habib N."/>
            <person name="Wapinski I."/>
            <person name="Roy S."/>
            <person name="Lin M.F."/>
            <person name="Heiman D.I."/>
            <person name="Young S.K."/>
            <person name="Furuya K."/>
            <person name="Guo Y."/>
            <person name="Pidoux A."/>
            <person name="Chen H.M."/>
            <person name="Robbertse B."/>
            <person name="Goldberg J.M."/>
            <person name="Aoki K."/>
            <person name="Bayne E.H."/>
            <person name="Berlin A.M."/>
            <person name="Desjardins C.A."/>
            <person name="Dobbs E."/>
            <person name="Dukaj L."/>
            <person name="Fan L."/>
            <person name="FitzGerald M.G."/>
            <person name="French C."/>
            <person name="Gujja S."/>
            <person name="Hansen K."/>
            <person name="Keifenheim D."/>
            <person name="Levin J.Z."/>
            <person name="Mosher R.A."/>
            <person name="Mueller C.A."/>
            <person name="Pfiffner J."/>
            <person name="Priest M."/>
            <person name="Russ C."/>
            <person name="Smialowska A."/>
            <person name="Swoboda P."/>
            <person name="Sykes S.M."/>
            <person name="Vaughn M."/>
            <person name="Vengrova S."/>
            <person name="Yoder R."/>
            <person name="Zeng Q."/>
            <person name="Allshire R."/>
            <person name="Baulcombe D."/>
            <person name="Birren B.W."/>
            <person name="Brown W."/>
            <person name="Ekwall K."/>
            <person name="Kellis M."/>
            <person name="Leatherwood J."/>
            <person name="Levin H."/>
            <person name="Margalit H."/>
            <person name="Martienssen R."/>
            <person name="Nieduszynski C.A."/>
            <person name="Spatafora J.W."/>
            <person name="Friedman N."/>
            <person name="Dalgaard J.Z."/>
            <person name="Baumann P."/>
            <person name="Niki H."/>
            <person name="Regev A."/>
            <person name="Nusbaum C."/>
        </authorList>
    </citation>
    <scope>NUCLEOTIDE SEQUENCE [LARGE SCALE GENOMIC DNA]</scope>
    <source>
        <strain evidence="7">yFS286</strain>
    </source>
</reference>
<dbReference type="Gene3D" id="1.20.1390.10">
    <property type="entry name" value="PWI domain"/>
    <property type="match status" value="1"/>
</dbReference>
<dbReference type="Pfam" id="PF01480">
    <property type="entry name" value="PWI"/>
    <property type="match status" value="1"/>
</dbReference>
<feature type="compositionally biased region" description="Basic and acidic residues" evidence="3">
    <location>
        <begin position="500"/>
        <end position="514"/>
    </location>
</feature>
<dbReference type="SUPFAM" id="SSF54928">
    <property type="entry name" value="RNA-binding domain, RBD"/>
    <property type="match status" value="1"/>
</dbReference>
<gene>
    <name evidence="6" type="ORF">SOCG_04459</name>
</gene>
<dbReference type="GeneID" id="25033421"/>
<dbReference type="CDD" id="cd12446">
    <property type="entry name" value="RRM_RBM25"/>
    <property type="match status" value="1"/>
</dbReference>
<dbReference type="Proteomes" id="UP000016088">
    <property type="component" value="Unassembled WGS sequence"/>
</dbReference>
<feature type="region of interest" description="Disordered" evidence="3">
    <location>
        <begin position="1"/>
        <end position="22"/>
    </location>
</feature>
<dbReference type="PROSITE" id="PS51025">
    <property type="entry name" value="PWI"/>
    <property type="match status" value="1"/>
</dbReference>
<evidence type="ECO:0000256" key="3">
    <source>
        <dbReference type="SAM" id="MobiDB-lite"/>
    </source>
</evidence>
<protein>
    <submittedName>
        <fullName evidence="6">U1 snRNP-associated protein Usp107</fullName>
    </submittedName>
</protein>
<dbReference type="InterPro" id="IPR035979">
    <property type="entry name" value="RBD_domain_sf"/>
</dbReference>
<dbReference type="GO" id="GO:0003729">
    <property type="term" value="F:mRNA binding"/>
    <property type="evidence" value="ECO:0007669"/>
    <property type="project" value="TreeGrafter"/>
</dbReference>
<feature type="domain" description="PWI" evidence="5">
    <location>
        <begin position="600"/>
        <end position="692"/>
    </location>
</feature>
<dbReference type="PANTHER" id="PTHR18806">
    <property type="entry name" value="RBM25 PROTEIN"/>
    <property type="match status" value="1"/>
</dbReference>
<dbReference type="PROSITE" id="PS50102">
    <property type="entry name" value="RRM"/>
    <property type="match status" value="1"/>
</dbReference>
<evidence type="ECO:0000256" key="2">
    <source>
        <dbReference type="SAM" id="Coils"/>
    </source>
</evidence>
<sequence length="692" mass="80218">MQRQNQPSVGLPSGQQIPTMSNGMPYAIPVQPVFAPLPAGFQSTYNKLYGSKNFMYTATTPDAASPFDFSQRVLKFGQLPRKAEETTSGVHIGKEDQQGIQKNQKVLDQEEKRNPTTSVSEKANTHKELRPFVPPSTQQLRRTLVLGDIPNNLNDFWIDKILRLSGKLACWRRVSDAEGEQASYGFAEFESNEQFSRALEALQDFVLPSLEEGMPTTKFTILTEAENEPLYQEWKQNRYKNKQKEILALQQIHANLDRISQDIGNKEVRTRIENAARQAREKSEKSLEESRKLEIPINSADLEGINPELLPVIEEEIRSFRDRSALRKREKQRARDEYARLHREYKQQERRDFRKKNEELQELLSKHRVSRLPRSAVEPLLKLESEIPETISDEQVYAKEMSKKEDLEMDAYYARERRWLNREKARGAALEREEAREREDRIAFTSSKAYMSEKLASFDDDEEARISHDEYFVDRAAWIRHRAVAKAREEDADAIDRQEDEAQAKHGAVDEREQPASVTNAVSSEMPEQGGFKMRLQPSKAAAEPSKREIGLPERMLLEEEDVDEQNEQRSADRPMLEENEAERAERLRMMIEKIPAEREQLWSYPVDWSKVTEDLLVDEMQKFVTKKIIEYIGIQEDSLITFTVEHIRNHKDAKSLAEELEMALDEDAAEFVSKVYRYLHVLLILRTGASQ</sequence>
<dbReference type="HOGENOM" id="CLU_413975_0_0_1"/>
<keyword evidence="1" id="KW-0694">RNA-binding</keyword>
<dbReference type="RefSeq" id="XP_013017659.1">
    <property type="nucleotide sequence ID" value="XM_013162205.1"/>
</dbReference>
<dbReference type="OMA" id="DGCVNKK"/>
<keyword evidence="7" id="KW-1185">Reference proteome</keyword>
<feature type="region of interest" description="Disordered" evidence="3">
    <location>
        <begin position="500"/>
        <end position="580"/>
    </location>
</feature>
<keyword evidence="2" id="KW-0175">Coiled coil</keyword>
<dbReference type="PANTHER" id="PTHR18806:SF4">
    <property type="entry name" value="RNA-BINDING PROTEIN 25"/>
    <property type="match status" value="1"/>
</dbReference>
<dbReference type="InterPro" id="IPR034268">
    <property type="entry name" value="RBM25_RRM"/>
</dbReference>
<feature type="region of interest" description="Disordered" evidence="3">
    <location>
        <begin position="84"/>
        <end position="125"/>
    </location>
</feature>
<dbReference type="InterPro" id="IPR052768">
    <property type="entry name" value="RBM25"/>
</dbReference>
<dbReference type="InterPro" id="IPR000504">
    <property type="entry name" value="RRM_dom"/>
</dbReference>
<dbReference type="OrthoDB" id="6275295at2759"/>